<dbReference type="Proteomes" id="UP000821837">
    <property type="component" value="Unassembled WGS sequence"/>
</dbReference>
<organism evidence="16 17">
    <name type="scientific">Rhipicephalus sanguineus</name>
    <name type="common">Brown dog tick</name>
    <name type="synonym">Ixodes sanguineus</name>
    <dbReference type="NCBI Taxonomy" id="34632"/>
    <lineage>
        <taxon>Eukaryota</taxon>
        <taxon>Metazoa</taxon>
        <taxon>Ecdysozoa</taxon>
        <taxon>Arthropoda</taxon>
        <taxon>Chelicerata</taxon>
        <taxon>Arachnida</taxon>
        <taxon>Acari</taxon>
        <taxon>Parasitiformes</taxon>
        <taxon>Ixodida</taxon>
        <taxon>Ixodoidea</taxon>
        <taxon>Ixodidae</taxon>
        <taxon>Rhipicephalinae</taxon>
        <taxon>Rhipicephalus</taxon>
        <taxon>Rhipicephalus</taxon>
    </lineage>
</organism>
<keyword evidence="5" id="KW-0808">Transferase</keyword>
<dbReference type="GO" id="GO:0043066">
    <property type="term" value="P:negative regulation of apoptotic process"/>
    <property type="evidence" value="ECO:0007669"/>
    <property type="project" value="TreeGrafter"/>
</dbReference>
<dbReference type="AlphaFoldDB" id="A0A9D4TD96"/>
<evidence type="ECO:0000256" key="1">
    <source>
        <dbReference type="ARBA" id="ARBA00004123"/>
    </source>
</evidence>
<evidence type="ECO:0000256" key="7">
    <source>
        <dbReference type="ARBA" id="ARBA00022741"/>
    </source>
</evidence>
<evidence type="ECO:0000256" key="14">
    <source>
        <dbReference type="ARBA" id="ARBA00042401"/>
    </source>
</evidence>
<evidence type="ECO:0000256" key="9">
    <source>
        <dbReference type="ARBA" id="ARBA00022840"/>
    </source>
</evidence>
<dbReference type="PANTHER" id="PTHR46116:SF26">
    <property type="entry name" value="UBIQUITIN-CONJUGATING ENZYME E2 Z"/>
    <property type="match status" value="1"/>
</dbReference>
<dbReference type="InterPro" id="IPR016135">
    <property type="entry name" value="UBQ-conjugating_enzyme/RWD"/>
</dbReference>
<dbReference type="InterPro" id="IPR000608">
    <property type="entry name" value="UBC"/>
</dbReference>
<evidence type="ECO:0000256" key="5">
    <source>
        <dbReference type="ARBA" id="ARBA00022679"/>
    </source>
</evidence>
<evidence type="ECO:0000256" key="10">
    <source>
        <dbReference type="ARBA" id="ARBA00023242"/>
    </source>
</evidence>
<proteinExistence type="predicted"/>
<dbReference type="EC" id="2.3.2.23" evidence="3"/>
<dbReference type="Gene3D" id="3.10.110.10">
    <property type="entry name" value="Ubiquitin Conjugating Enzyme"/>
    <property type="match status" value="1"/>
</dbReference>
<dbReference type="PROSITE" id="PS50127">
    <property type="entry name" value="UBC_2"/>
    <property type="match status" value="1"/>
</dbReference>
<evidence type="ECO:0000256" key="3">
    <source>
        <dbReference type="ARBA" id="ARBA00012486"/>
    </source>
</evidence>
<dbReference type="VEuPathDB" id="VectorBase:RSAN_046628"/>
<comment type="caution">
    <text evidence="16">The sequence shown here is derived from an EMBL/GenBank/DDBJ whole genome shotgun (WGS) entry which is preliminary data.</text>
</comment>
<sequence length="207" mass="23497">MAAFLRLPPTPCFHLTCPLEYPMVPPMVRFLTTDSGRTQIHPFFYRNGNVSLSILGTYAGPQWTPAQSLRTLLLSIQSLLSAQPFYDSPLKKHANKEQTREDAESYNSFVKHEVLRVGVCDVVQDCLEERSPHPAALRDFVLKSFADRLRQYEDFAISQLHLHGKKIFNPFSSGHGKYKYEALLAKLQELKLQVHRRNKAATVPGSA</sequence>
<keyword evidence="8" id="KW-0833">Ubl conjugation pathway</keyword>
<protein>
    <recommendedName>
        <fullName evidence="11">Ubiquitin-conjugating enzyme E2 Z</fullName>
        <ecNumber evidence="3">2.3.2.23</ecNumber>
    </recommendedName>
    <alternativeName>
        <fullName evidence="12">E2 ubiquitin-conjugating enzyme Z</fullName>
    </alternativeName>
    <alternativeName>
        <fullName evidence="14">Ubiquitin carrier protein Z</fullName>
    </alternativeName>
    <alternativeName>
        <fullName evidence="13">Ubiquitin-protein ligase Z</fullName>
    </alternativeName>
</protein>
<gene>
    <name evidence="16" type="ORF">HPB52_025219</name>
</gene>
<evidence type="ECO:0000256" key="12">
    <source>
        <dbReference type="ARBA" id="ARBA00041798"/>
    </source>
</evidence>
<evidence type="ECO:0000259" key="15">
    <source>
        <dbReference type="PROSITE" id="PS50127"/>
    </source>
</evidence>
<feature type="domain" description="UBC core" evidence="15">
    <location>
        <begin position="1"/>
        <end position="119"/>
    </location>
</feature>
<dbReference type="Pfam" id="PF00179">
    <property type="entry name" value="UQ_con"/>
    <property type="match status" value="1"/>
</dbReference>
<keyword evidence="9" id="KW-0067">ATP-binding</keyword>
<dbReference type="EMBL" id="JABSTV010000590">
    <property type="protein sequence ID" value="KAH7986082.1"/>
    <property type="molecule type" value="Genomic_DNA"/>
</dbReference>
<evidence type="ECO:0000313" key="16">
    <source>
        <dbReference type="EMBL" id="KAH7986082.1"/>
    </source>
</evidence>
<dbReference type="OrthoDB" id="47801at2759"/>
<keyword evidence="17" id="KW-1185">Reference proteome</keyword>
<evidence type="ECO:0000313" key="17">
    <source>
        <dbReference type="Proteomes" id="UP000821837"/>
    </source>
</evidence>
<dbReference type="GO" id="GO:0004869">
    <property type="term" value="F:cysteine-type endopeptidase inhibitor activity"/>
    <property type="evidence" value="ECO:0007669"/>
    <property type="project" value="TreeGrafter"/>
</dbReference>
<comment type="subcellular location">
    <subcellularLocation>
        <location evidence="2">Cytoplasm</location>
    </subcellularLocation>
    <subcellularLocation>
        <location evidence="1">Nucleus</location>
    </subcellularLocation>
</comment>
<dbReference type="SMART" id="SM00212">
    <property type="entry name" value="UBCc"/>
    <property type="match status" value="1"/>
</dbReference>
<dbReference type="PANTHER" id="PTHR46116">
    <property type="entry name" value="(E3-INDEPENDENT) E2 UBIQUITIN-CONJUGATING ENZYME"/>
    <property type="match status" value="1"/>
</dbReference>
<evidence type="ECO:0000256" key="13">
    <source>
        <dbReference type="ARBA" id="ARBA00042316"/>
    </source>
</evidence>
<keyword evidence="7" id="KW-0547">Nucleotide-binding</keyword>
<evidence type="ECO:0000256" key="11">
    <source>
        <dbReference type="ARBA" id="ARBA00039894"/>
    </source>
</evidence>
<keyword evidence="6" id="KW-0053">Apoptosis</keyword>
<name>A0A9D4TD96_RHISA</name>
<keyword evidence="10" id="KW-0539">Nucleus</keyword>
<reference evidence="16" key="2">
    <citation type="submission" date="2021-09" db="EMBL/GenBank/DDBJ databases">
        <authorList>
            <person name="Jia N."/>
            <person name="Wang J."/>
            <person name="Shi W."/>
            <person name="Du L."/>
            <person name="Sun Y."/>
            <person name="Zhan W."/>
            <person name="Jiang J."/>
            <person name="Wang Q."/>
            <person name="Zhang B."/>
            <person name="Ji P."/>
            <person name="Sakyi L.B."/>
            <person name="Cui X."/>
            <person name="Yuan T."/>
            <person name="Jiang B."/>
            <person name="Yang W."/>
            <person name="Lam T.T.-Y."/>
            <person name="Chang Q."/>
            <person name="Ding S."/>
            <person name="Wang X."/>
            <person name="Zhu J."/>
            <person name="Ruan X."/>
            <person name="Zhao L."/>
            <person name="Wei J."/>
            <person name="Que T."/>
            <person name="Du C."/>
            <person name="Cheng J."/>
            <person name="Dai P."/>
            <person name="Han X."/>
            <person name="Huang E."/>
            <person name="Gao Y."/>
            <person name="Liu J."/>
            <person name="Shao H."/>
            <person name="Ye R."/>
            <person name="Li L."/>
            <person name="Wei W."/>
            <person name="Wang X."/>
            <person name="Wang C."/>
            <person name="Huo Q."/>
            <person name="Li W."/>
            <person name="Guo W."/>
            <person name="Chen H."/>
            <person name="Chen S."/>
            <person name="Zhou L."/>
            <person name="Zhou L."/>
            <person name="Ni X."/>
            <person name="Tian J."/>
            <person name="Zhou Y."/>
            <person name="Sheng Y."/>
            <person name="Liu T."/>
            <person name="Pan Y."/>
            <person name="Xia L."/>
            <person name="Li J."/>
            <person name="Zhao F."/>
            <person name="Cao W."/>
        </authorList>
    </citation>
    <scope>NUCLEOTIDE SEQUENCE</scope>
    <source>
        <strain evidence="16">Rsan-2018</strain>
        <tissue evidence="16">Larvae</tissue>
    </source>
</reference>
<reference evidence="16" key="1">
    <citation type="journal article" date="2020" name="Cell">
        <title>Large-Scale Comparative Analyses of Tick Genomes Elucidate Their Genetic Diversity and Vector Capacities.</title>
        <authorList>
            <consortium name="Tick Genome and Microbiome Consortium (TIGMIC)"/>
            <person name="Jia N."/>
            <person name="Wang J."/>
            <person name="Shi W."/>
            <person name="Du L."/>
            <person name="Sun Y."/>
            <person name="Zhan W."/>
            <person name="Jiang J.F."/>
            <person name="Wang Q."/>
            <person name="Zhang B."/>
            <person name="Ji P."/>
            <person name="Bell-Sakyi L."/>
            <person name="Cui X.M."/>
            <person name="Yuan T.T."/>
            <person name="Jiang B.G."/>
            <person name="Yang W.F."/>
            <person name="Lam T.T."/>
            <person name="Chang Q.C."/>
            <person name="Ding S.J."/>
            <person name="Wang X.J."/>
            <person name="Zhu J.G."/>
            <person name="Ruan X.D."/>
            <person name="Zhao L."/>
            <person name="Wei J.T."/>
            <person name="Ye R.Z."/>
            <person name="Que T.C."/>
            <person name="Du C.H."/>
            <person name="Zhou Y.H."/>
            <person name="Cheng J.X."/>
            <person name="Dai P.F."/>
            <person name="Guo W.B."/>
            <person name="Han X.H."/>
            <person name="Huang E.J."/>
            <person name="Li L.F."/>
            <person name="Wei W."/>
            <person name="Gao Y.C."/>
            <person name="Liu J.Z."/>
            <person name="Shao H.Z."/>
            <person name="Wang X."/>
            <person name="Wang C.C."/>
            <person name="Yang T.C."/>
            <person name="Huo Q.B."/>
            <person name="Li W."/>
            <person name="Chen H.Y."/>
            <person name="Chen S.E."/>
            <person name="Zhou L.G."/>
            <person name="Ni X.B."/>
            <person name="Tian J.H."/>
            <person name="Sheng Y."/>
            <person name="Liu T."/>
            <person name="Pan Y.S."/>
            <person name="Xia L.Y."/>
            <person name="Li J."/>
            <person name="Zhao F."/>
            <person name="Cao W.C."/>
        </authorList>
    </citation>
    <scope>NUCLEOTIDE SEQUENCE</scope>
    <source>
        <strain evidence="16">Rsan-2018</strain>
    </source>
</reference>
<dbReference type="GO" id="GO:0005634">
    <property type="term" value="C:nucleus"/>
    <property type="evidence" value="ECO:0007669"/>
    <property type="project" value="UniProtKB-SubCell"/>
</dbReference>
<evidence type="ECO:0000256" key="8">
    <source>
        <dbReference type="ARBA" id="ARBA00022786"/>
    </source>
</evidence>
<dbReference type="GO" id="GO:0005524">
    <property type="term" value="F:ATP binding"/>
    <property type="evidence" value="ECO:0007669"/>
    <property type="project" value="UniProtKB-KW"/>
</dbReference>
<dbReference type="GO" id="GO:0061631">
    <property type="term" value="F:ubiquitin conjugating enzyme activity"/>
    <property type="evidence" value="ECO:0007669"/>
    <property type="project" value="UniProtKB-EC"/>
</dbReference>
<dbReference type="SUPFAM" id="SSF54495">
    <property type="entry name" value="UBC-like"/>
    <property type="match status" value="1"/>
</dbReference>
<dbReference type="GO" id="GO:0005737">
    <property type="term" value="C:cytoplasm"/>
    <property type="evidence" value="ECO:0007669"/>
    <property type="project" value="UniProtKB-SubCell"/>
</dbReference>
<keyword evidence="4" id="KW-0963">Cytoplasm</keyword>
<dbReference type="GO" id="GO:0006915">
    <property type="term" value="P:apoptotic process"/>
    <property type="evidence" value="ECO:0007669"/>
    <property type="project" value="UniProtKB-KW"/>
</dbReference>
<evidence type="ECO:0000256" key="2">
    <source>
        <dbReference type="ARBA" id="ARBA00004496"/>
    </source>
</evidence>
<evidence type="ECO:0000256" key="6">
    <source>
        <dbReference type="ARBA" id="ARBA00022703"/>
    </source>
</evidence>
<evidence type="ECO:0000256" key="4">
    <source>
        <dbReference type="ARBA" id="ARBA00022490"/>
    </source>
</evidence>
<accession>A0A9D4TD96</accession>